<keyword evidence="3 5" id="KW-0418">Kinase</keyword>
<feature type="binding site" evidence="3">
    <location>
        <begin position="11"/>
        <end position="16"/>
    </location>
    <ligand>
        <name>ATP</name>
        <dbReference type="ChEBI" id="CHEBI:30616"/>
    </ligand>
</feature>
<evidence type="ECO:0000256" key="2">
    <source>
        <dbReference type="ARBA" id="ARBA00022840"/>
    </source>
</evidence>
<protein>
    <recommendedName>
        <fullName evidence="3 4">Dephospho-CoA kinase</fullName>
        <ecNumber evidence="3 4">2.7.1.24</ecNumber>
    </recommendedName>
    <alternativeName>
        <fullName evidence="3">Dephosphocoenzyme A kinase</fullName>
    </alternativeName>
</protein>
<sequence>MVRIGVTGGIASGKTLVADELAGLGAIVIDADVLARQVVQPGTTGLAEIVLRFGSEVLQPDGSLDRARLGDVVFRDDRARADLNAIVHPRVRAEATRLEEASPAGAVVVHVIPLLVETGQQNSFDGVIVVDVPEETQVERLMRRNGLTRQQAHDRLNSQVSRQERLAAADWVVDNAGAPERTRRLVGDLWDGALANLRKAVSGD</sequence>
<dbReference type="InterPro" id="IPR027417">
    <property type="entry name" value="P-loop_NTPase"/>
</dbReference>
<comment type="similarity">
    <text evidence="3">Belongs to the CoaE family.</text>
</comment>
<evidence type="ECO:0000313" key="6">
    <source>
        <dbReference type="Proteomes" id="UP000275256"/>
    </source>
</evidence>
<comment type="caution">
    <text evidence="5">The sequence shown here is derived from an EMBL/GenBank/DDBJ whole genome shotgun (WGS) entry which is preliminary data.</text>
</comment>
<gene>
    <name evidence="3" type="primary">coaE</name>
    <name evidence="5" type="ORF">EAX62_08085</name>
</gene>
<evidence type="ECO:0000313" key="5">
    <source>
        <dbReference type="EMBL" id="RMB59706.1"/>
    </source>
</evidence>
<dbReference type="Proteomes" id="UP000275256">
    <property type="component" value="Unassembled WGS sequence"/>
</dbReference>
<accession>A0A3M0GQZ9</accession>
<dbReference type="AlphaFoldDB" id="A0A3M0GQZ9"/>
<comment type="catalytic activity">
    <reaction evidence="3">
        <text>3'-dephospho-CoA + ATP = ADP + CoA + H(+)</text>
        <dbReference type="Rhea" id="RHEA:18245"/>
        <dbReference type="ChEBI" id="CHEBI:15378"/>
        <dbReference type="ChEBI" id="CHEBI:30616"/>
        <dbReference type="ChEBI" id="CHEBI:57287"/>
        <dbReference type="ChEBI" id="CHEBI:57328"/>
        <dbReference type="ChEBI" id="CHEBI:456216"/>
        <dbReference type="EC" id="2.7.1.24"/>
    </reaction>
</comment>
<evidence type="ECO:0000256" key="4">
    <source>
        <dbReference type="NCBIfam" id="TIGR00152"/>
    </source>
</evidence>
<dbReference type="InterPro" id="IPR001977">
    <property type="entry name" value="Depp_CoAkinase"/>
</dbReference>
<keyword evidence="3" id="KW-0963">Cytoplasm</keyword>
<comment type="pathway">
    <text evidence="3">Cofactor biosynthesis; coenzyme A biosynthesis; CoA from (R)-pantothenate: step 5/5.</text>
</comment>
<evidence type="ECO:0000256" key="3">
    <source>
        <dbReference type="HAMAP-Rule" id="MF_00376"/>
    </source>
</evidence>
<comment type="subcellular location">
    <subcellularLocation>
        <location evidence="3">Cytoplasm</location>
    </subcellularLocation>
</comment>
<evidence type="ECO:0000256" key="1">
    <source>
        <dbReference type="ARBA" id="ARBA00022741"/>
    </source>
</evidence>
<reference evidence="5 6" key="1">
    <citation type="submission" date="2018-10" db="EMBL/GenBank/DDBJ databases">
        <title>Tessaracoccus antarcticuss sp. nov., isolated from sediment.</title>
        <authorList>
            <person name="Zhou L.Y."/>
            <person name="Du Z.J."/>
        </authorList>
    </citation>
    <scope>NUCLEOTIDE SEQUENCE [LARGE SCALE GENOMIC DNA]</scope>
    <source>
        <strain evidence="5 6">JDX10</strain>
    </source>
</reference>
<dbReference type="UniPathway" id="UPA00241">
    <property type="reaction ID" value="UER00356"/>
</dbReference>
<dbReference type="EC" id="2.7.1.24" evidence="3 4"/>
<dbReference type="PANTHER" id="PTHR10695:SF46">
    <property type="entry name" value="BIFUNCTIONAL COENZYME A SYNTHASE-RELATED"/>
    <property type="match status" value="1"/>
</dbReference>
<keyword evidence="1 3" id="KW-0547">Nucleotide-binding</keyword>
<comment type="function">
    <text evidence="3">Catalyzes the phosphorylation of the 3'-hydroxyl group of dephosphocoenzyme A to form coenzyme A.</text>
</comment>
<dbReference type="GO" id="GO:0004140">
    <property type="term" value="F:dephospho-CoA kinase activity"/>
    <property type="evidence" value="ECO:0007669"/>
    <property type="project" value="UniProtKB-UniRule"/>
</dbReference>
<dbReference type="Gene3D" id="3.40.50.300">
    <property type="entry name" value="P-loop containing nucleotide triphosphate hydrolases"/>
    <property type="match status" value="1"/>
</dbReference>
<dbReference type="GO" id="GO:0005737">
    <property type="term" value="C:cytoplasm"/>
    <property type="evidence" value="ECO:0007669"/>
    <property type="project" value="UniProtKB-SubCell"/>
</dbReference>
<dbReference type="RefSeq" id="WP_121901185.1">
    <property type="nucleotide sequence ID" value="NZ_REFW01000002.1"/>
</dbReference>
<keyword evidence="6" id="KW-1185">Reference proteome</keyword>
<dbReference type="GO" id="GO:0005524">
    <property type="term" value="F:ATP binding"/>
    <property type="evidence" value="ECO:0007669"/>
    <property type="project" value="UniProtKB-UniRule"/>
</dbReference>
<dbReference type="CDD" id="cd02022">
    <property type="entry name" value="DPCK"/>
    <property type="match status" value="1"/>
</dbReference>
<keyword evidence="2 3" id="KW-0067">ATP-binding</keyword>
<organism evidence="5 6">
    <name type="scientific">Tessaracoccus antarcticus</name>
    <dbReference type="NCBI Taxonomy" id="2479848"/>
    <lineage>
        <taxon>Bacteria</taxon>
        <taxon>Bacillati</taxon>
        <taxon>Actinomycetota</taxon>
        <taxon>Actinomycetes</taxon>
        <taxon>Propionibacteriales</taxon>
        <taxon>Propionibacteriaceae</taxon>
        <taxon>Tessaracoccus</taxon>
    </lineage>
</organism>
<proteinExistence type="inferred from homology"/>
<keyword evidence="3 5" id="KW-0808">Transferase</keyword>
<dbReference type="SUPFAM" id="SSF52540">
    <property type="entry name" value="P-loop containing nucleoside triphosphate hydrolases"/>
    <property type="match status" value="1"/>
</dbReference>
<dbReference type="Pfam" id="PF01121">
    <property type="entry name" value="CoaE"/>
    <property type="match status" value="1"/>
</dbReference>
<dbReference type="GO" id="GO:0015937">
    <property type="term" value="P:coenzyme A biosynthetic process"/>
    <property type="evidence" value="ECO:0007669"/>
    <property type="project" value="UniProtKB-UniRule"/>
</dbReference>
<dbReference type="OrthoDB" id="9812943at2"/>
<dbReference type="PANTHER" id="PTHR10695">
    <property type="entry name" value="DEPHOSPHO-COA KINASE-RELATED"/>
    <property type="match status" value="1"/>
</dbReference>
<dbReference type="HAMAP" id="MF_00376">
    <property type="entry name" value="Dephospho_CoA_kinase"/>
    <property type="match status" value="1"/>
</dbReference>
<keyword evidence="3" id="KW-0173">Coenzyme A biosynthesis</keyword>
<dbReference type="PROSITE" id="PS51219">
    <property type="entry name" value="DPCK"/>
    <property type="match status" value="1"/>
</dbReference>
<dbReference type="NCBIfam" id="NF002879">
    <property type="entry name" value="PRK03333.1"/>
    <property type="match status" value="1"/>
</dbReference>
<dbReference type="EMBL" id="REFW01000002">
    <property type="protein sequence ID" value="RMB59706.1"/>
    <property type="molecule type" value="Genomic_DNA"/>
</dbReference>
<name>A0A3M0GQZ9_9ACTN</name>
<dbReference type="NCBIfam" id="TIGR00152">
    <property type="entry name" value="dephospho-CoA kinase"/>
    <property type="match status" value="1"/>
</dbReference>